<dbReference type="PANTHER" id="PTHR10361:SF28">
    <property type="entry name" value="P3 PROTEIN-RELATED"/>
    <property type="match status" value="1"/>
</dbReference>
<dbReference type="RefSeq" id="WP_289827697.1">
    <property type="nucleotide sequence ID" value="NZ_JAUEIR010000010.1"/>
</dbReference>
<keyword evidence="2 5" id="KW-0812">Transmembrane</keyword>
<proteinExistence type="predicted"/>
<comment type="caution">
    <text evidence="6">The sequence shown here is derived from an EMBL/GenBank/DDBJ whole genome shotgun (WGS) entry which is preliminary data.</text>
</comment>
<evidence type="ECO:0000256" key="5">
    <source>
        <dbReference type="SAM" id="Phobius"/>
    </source>
</evidence>
<feature type="transmembrane region" description="Helical" evidence="5">
    <location>
        <begin position="40"/>
        <end position="58"/>
    </location>
</feature>
<keyword evidence="4 5" id="KW-0472">Membrane</keyword>
<dbReference type="PANTHER" id="PTHR10361">
    <property type="entry name" value="SODIUM-BILE ACID COTRANSPORTER"/>
    <property type="match status" value="1"/>
</dbReference>
<feature type="transmembrane region" description="Helical" evidence="5">
    <location>
        <begin position="161"/>
        <end position="182"/>
    </location>
</feature>
<reference evidence="6" key="1">
    <citation type="submission" date="2023-06" db="EMBL/GenBank/DDBJ databases">
        <authorList>
            <person name="Zeman M."/>
            <person name="Kubasova T."/>
            <person name="Jahodarova E."/>
            <person name="Nykrynova M."/>
            <person name="Rychlik I."/>
        </authorList>
    </citation>
    <scope>NUCLEOTIDE SEQUENCE</scope>
    <source>
        <strain evidence="6">15_COKtk</strain>
    </source>
</reference>
<reference evidence="6" key="2">
    <citation type="submission" date="2023-08" db="EMBL/GenBank/DDBJ databases">
        <title>Identification and characterization of horizontal gene transfer across gut microbiota members of farm animals based on homology search.</title>
        <authorList>
            <person name="Schwarzerova J."/>
            <person name="Nykrynova M."/>
            <person name="Jureckova K."/>
            <person name="Cejkova D."/>
            <person name="Rychlik I."/>
        </authorList>
    </citation>
    <scope>NUCLEOTIDE SEQUENCE</scope>
    <source>
        <strain evidence="6">15_COKtk</strain>
    </source>
</reference>
<dbReference type="InterPro" id="IPR004710">
    <property type="entry name" value="Bilac:Na_transpt"/>
</dbReference>
<name>A0AAW7K5D4_9ACTN</name>
<feature type="transmembrane region" description="Helical" evidence="5">
    <location>
        <begin position="70"/>
        <end position="94"/>
    </location>
</feature>
<evidence type="ECO:0000313" key="6">
    <source>
        <dbReference type="EMBL" id="MDN0070221.1"/>
    </source>
</evidence>
<dbReference type="EMBL" id="JAUEIR010000010">
    <property type="protein sequence ID" value="MDN0070221.1"/>
    <property type="molecule type" value="Genomic_DNA"/>
</dbReference>
<feature type="transmembrane region" description="Helical" evidence="5">
    <location>
        <begin position="100"/>
        <end position="122"/>
    </location>
</feature>
<protein>
    <submittedName>
        <fullName evidence="6">Bile acid:sodium symporter family protein</fullName>
    </submittedName>
</protein>
<dbReference type="GO" id="GO:0016020">
    <property type="term" value="C:membrane"/>
    <property type="evidence" value="ECO:0007669"/>
    <property type="project" value="UniProtKB-SubCell"/>
</dbReference>
<dbReference type="InterPro" id="IPR002657">
    <property type="entry name" value="BilAc:Na_symport/Acr3"/>
</dbReference>
<evidence type="ECO:0000256" key="2">
    <source>
        <dbReference type="ARBA" id="ARBA00022692"/>
    </source>
</evidence>
<dbReference type="AlphaFoldDB" id="A0AAW7K5D4"/>
<evidence type="ECO:0000313" key="7">
    <source>
        <dbReference type="Proteomes" id="UP001168505"/>
    </source>
</evidence>
<dbReference type="Pfam" id="PF01758">
    <property type="entry name" value="SBF"/>
    <property type="match status" value="1"/>
</dbReference>
<dbReference type="Proteomes" id="UP001168505">
    <property type="component" value="Unassembled WGS sequence"/>
</dbReference>
<dbReference type="InterPro" id="IPR038770">
    <property type="entry name" value="Na+/solute_symporter_sf"/>
</dbReference>
<comment type="subcellular location">
    <subcellularLocation>
        <location evidence="1">Membrane</location>
        <topology evidence="1">Multi-pass membrane protein</topology>
    </subcellularLocation>
</comment>
<evidence type="ECO:0000256" key="1">
    <source>
        <dbReference type="ARBA" id="ARBA00004141"/>
    </source>
</evidence>
<gene>
    <name evidence="6" type="ORF">QVN40_11000</name>
</gene>
<feature type="transmembrane region" description="Helical" evidence="5">
    <location>
        <begin position="232"/>
        <end position="253"/>
    </location>
</feature>
<sequence length="339" mass="36487">MANRYQQLGSFLQSHMTICVPACVAVGVLLPQVFGPVSAVGPLMFAIMTFQGSLNNTFRQLMQVFRHPLHLLIILGVIMVLMPALAFACASALFAGNPDLITGIVLEYSVPIGVVSFMWVGMYRGNTSLALAAILVSTVVSPLTIPATLSILLGATVHIDALGMVVDMIFMIAVPAIAGMAVNELTRGWGHERLSPAISPACRVLMLLNITANSTKMSAYVLDMNLQRIEAALFVLVFATSGFMIGLAIARLLHGSQDLLVTMSFDCGLRNISSGATLAAQYFPGEAVFPIMCGTIFQQVLAATFGRTIERICSEDTAERDRKIGIAKALVSRHRQQRR</sequence>
<feature type="transmembrane region" description="Helical" evidence="5">
    <location>
        <begin position="129"/>
        <end position="155"/>
    </location>
</feature>
<keyword evidence="3 5" id="KW-1133">Transmembrane helix</keyword>
<evidence type="ECO:0000256" key="3">
    <source>
        <dbReference type="ARBA" id="ARBA00022989"/>
    </source>
</evidence>
<evidence type="ECO:0000256" key="4">
    <source>
        <dbReference type="ARBA" id="ARBA00023136"/>
    </source>
</evidence>
<accession>A0AAW7K5D4</accession>
<dbReference type="Gene3D" id="1.20.1530.20">
    <property type="match status" value="1"/>
</dbReference>
<feature type="transmembrane region" description="Helical" evidence="5">
    <location>
        <begin position="12"/>
        <end position="34"/>
    </location>
</feature>
<organism evidence="6 7">
    <name type="scientific">Collinsella ihumii</name>
    <dbReference type="NCBI Taxonomy" id="1720204"/>
    <lineage>
        <taxon>Bacteria</taxon>
        <taxon>Bacillati</taxon>
        <taxon>Actinomycetota</taxon>
        <taxon>Coriobacteriia</taxon>
        <taxon>Coriobacteriales</taxon>
        <taxon>Coriobacteriaceae</taxon>
        <taxon>Collinsella</taxon>
    </lineage>
</organism>